<organism evidence="3">
    <name type="scientific">Lysobacter firmicutimachus</name>
    <dbReference type="NCBI Taxonomy" id="1792846"/>
    <lineage>
        <taxon>Bacteria</taxon>
        <taxon>Pseudomonadati</taxon>
        <taxon>Pseudomonadota</taxon>
        <taxon>Gammaproteobacteria</taxon>
        <taxon>Lysobacterales</taxon>
        <taxon>Lysobacteraceae</taxon>
        <taxon>Lysobacter</taxon>
    </lineage>
</organism>
<gene>
    <name evidence="3" type="ORF">ABU614_16085</name>
    <name evidence="2" type="ORF">V2J18_09730</name>
</gene>
<keyword evidence="1" id="KW-0472">Membrane</keyword>
<evidence type="ECO:0000313" key="3">
    <source>
        <dbReference type="EMBL" id="XCO73899.1"/>
    </source>
</evidence>
<dbReference type="Proteomes" id="UP001387215">
    <property type="component" value="Unassembled WGS sequence"/>
</dbReference>
<proteinExistence type="predicted"/>
<evidence type="ECO:0000313" key="4">
    <source>
        <dbReference type="Proteomes" id="UP001387215"/>
    </source>
</evidence>
<name>A0AAU8MQL0_9GAMM</name>
<reference evidence="2 4" key="1">
    <citation type="submission" date="2024-02" db="EMBL/GenBank/DDBJ databases">
        <title>Lysobacter Genome Sequencing and Mining.</title>
        <authorList>
            <person name="Bierman J."/>
            <person name="Walker M.C."/>
        </authorList>
    </citation>
    <scope>NUCLEOTIDE SEQUENCE [LARGE SCALE GENOMIC DNA]</scope>
    <source>
        <strain evidence="2 4">PB6250</strain>
    </source>
</reference>
<dbReference type="RefSeq" id="WP_186442621.1">
    <property type="nucleotide sequence ID" value="NZ_CP159925.1"/>
</dbReference>
<dbReference type="AlphaFoldDB" id="A0AAU8MQL0"/>
<keyword evidence="1" id="KW-0812">Transmembrane</keyword>
<accession>A0AAU8MQL0</accession>
<feature type="transmembrane region" description="Helical" evidence="1">
    <location>
        <begin position="28"/>
        <end position="48"/>
    </location>
</feature>
<dbReference type="EMBL" id="JBANDL010000002">
    <property type="protein sequence ID" value="MEI2454956.1"/>
    <property type="molecule type" value="Genomic_DNA"/>
</dbReference>
<keyword evidence="1" id="KW-1133">Transmembrane helix</keyword>
<sequence length="50" mass="5219">MSVAAILALAVGLYLAFKLVGFLLKAAMWGVVAAALYCLAAPSLGWPLPW</sequence>
<evidence type="ECO:0000313" key="2">
    <source>
        <dbReference type="EMBL" id="MEI2454956.1"/>
    </source>
</evidence>
<protein>
    <submittedName>
        <fullName evidence="3">Uncharacterized protein</fullName>
    </submittedName>
</protein>
<dbReference type="EMBL" id="CP159925">
    <property type="protein sequence ID" value="XCO73899.1"/>
    <property type="molecule type" value="Genomic_DNA"/>
</dbReference>
<keyword evidence="4" id="KW-1185">Reference proteome</keyword>
<reference evidence="3" key="2">
    <citation type="submission" date="2024-06" db="EMBL/GenBank/DDBJ databases">
        <authorList>
            <person name="Li S."/>
        </authorList>
    </citation>
    <scope>NUCLEOTIDE SEQUENCE</scope>
    <source>
        <strain evidence="3">SR10</strain>
    </source>
</reference>
<evidence type="ECO:0000256" key="1">
    <source>
        <dbReference type="SAM" id="Phobius"/>
    </source>
</evidence>